<organism evidence="5 6">
    <name type="scientific">Bordetella trematum</name>
    <dbReference type="NCBI Taxonomy" id="123899"/>
    <lineage>
        <taxon>Bacteria</taxon>
        <taxon>Pseudomonadati</taxon>
        <taxon>Pseudomonadota</taxon>
        <taxon>Betaproteobacteria</taxon>
        <taxon>Burkholderiales</taxon>
        <taxon>Alcaligenaceae</taxon>
        <taxon>Bordetella</taxon>
    </lineage>
</organism>
<feature type="transmembrane region" description="Helical" evidence="4">
    <location>
        <begin position="128"/>
        <end position="151"/>
    </location>
</feature>
<feature type="transmembrane region" description="Helical" evidence="4">
    <location>
        <begin position="93"/>
        <end position="116"/>
    </location>
</feature>
<accession>A0A157RP36</accession>
<dbReference type="EMBL" id="LT546645">
    <property type="protein sequence ID" value="SAI71697.1"/>
    <property type="molecule type" value="Genomic_DNA"/>
</dbReference>
<keyword evidence="1 4" id="KW-0812">Transmembrane</keyword>
<dbReference type="GeneID" id="56589866"/>
<dbReference type="KEGG" id="btrm:SAMEA390648702880"/>
<dbReference type="InterPro" id="IPR011701">
    <property type="entry name" value="MFS"/>
</dbReference>
<dbReference type="PANTHER" id="PTHR23531">
    <property type="entry name" value="QUINOLENE RESISTANCE PROTEIN NORA"/>
    <property type="match status" value="1"/>
</dbReference>
<feature type="transmembrane region" description="Helical" evidence="4">
    <location>
        <begin position="346"/>
        <end position="364"/>
    </location>
</feature>
<evidence type="ECO:0000313" key="6">
    <source>
        <dbReference type="Proteomes" id="UP000076825"/>
    </source>
</evidence>
<feature type="transmembrane region" description="Helical" evidence="4">
    <location>
        <begin position="260"/>
        <end position="278"/>
    </location>
</feature>
<dbReference type="STRING" id="123899.SAMEA3906487_02880"/>
<gene>
    <name evidence="5" type="primary">yfcJ</name>
    <name evidence="5" type="ORF">SAMEA3906487_02880</name>
</gene>
<keyword evidence="2 4" id="KW-1133">Transmembrane helix</keyword>
<evidence type="ECO:0000256" key="2">
    <source>
        <dbReference type="ARBA" id="ARBA00022989"/>
    </source>
</evidence>
<dbReference type="Gene3D" id="1.20.1250.20">
    <property type="entry name" value="MFS general substrate transporter like domains"/>
    <property type="match status" value="1"/>
</dbReference>
<dbReference type="Pfam" id="PF07690">
    <property type="entry name" value="MFS_1"/>
    <property type="match status" value="1"/>
</dbReference>
<keyword evidence="3 4" id="KW-0472">Membrane</keyword>
<evidence type="ECO:0000256" key="3">
    <source>
        <dbReference type="ARBA" id="ARBA00023136"/>
    </source>
</evidence>
<feature type="transmembrane region" description="Helical" evidence="4">
    <location>
        <begin position="157"/>
        <end position="177"/>
    </location>
</feature>
<sequence>MRIQFAVITCFFVVGLSLGALPLFISDELGASDSIVGMVIGAQFLASLGSRVFVGRLLRSGARRCVAVSLGALALYGALLALGGQAFEGTVPLLVAARIVQGVAVGTLITAAIVWTIDKLGESSTARVLAMTGISIYGAVACGAPVGIVLFKLWGLAAAGGVAVVVALLALAALATVTDEVRHGEQKAAGGKVFGKVLVPGAVLFLHGVGFVSIEAFVSLYFAASGWSMVTVALSLFGLSFVAVRLSLGHLLQGNRLQRLAALSLACQALGLALLALAPNQYWALLFVALVGGSCSLTFPALGTLAAGRCSPHERGTAMAFYAGFQDASYALTGPVIGLVIQAHGYGTGFFAAGLCALGGLVLLRRARP</sequence>
<feature type="transmembrane region" description="Helical" evidence="4">
    <location>
        <begin position="319"/>
        <end position="340"/>
    </location>
</feature>
<evidence type="ECO:0000256" key="4">
    <source>
        <dbReference type="SAM" id="Phobius"/>
    </source>
</evidence>
<dbReference type="SUPFAM" id="SSF103473">
    <property type="entry name" value="MFS general substrate transporter"/>
    <property type="match status" value="1"/>
</dbReference>
<feature type="transmembrane region" description="Helical" evidence="4">
    <location>
        <begin position="35"/>
        <end position="54"/>
    </location>
</feature>
<dbReference type="RefSeq" id="WP_052125574.1">
    <property type="nucleotide sequence ID" value="NZ_CP016340.1"/>
</dbReference>
<feature type="transmembrane region" description="Helical" evidence="4">
    <location>
        <begin position="66"/>
        <end position="87"/>
    </location>
</feature>
<feature type="transmembrane region" description="Helical" evidence="4">
    <location>
        <begin position="284"/>
        <end position="307"/>
    </location>
</feature>
<evidence type="ECO:0000256" key="1">
    <source>
        <dbReference type="ARBA" id="ARBA00022692"/>
    </source>
</evidence>
<dbReference type="GO" id="GO:0022857">
    <property type="term" value="F:transmembrane transporter activity"/>
    <property type="evidence" value="ECO:0007669"/>
    <property type="project" value="InterPro"/>
</dbReference>
<dbReference type="eggNOG" id="COG2814">
    <property type="taxonomic scope" value="Bacteria"/>
</dbReference>
<dbReference type="PANTHER" id="PTHR23531:SF1">
    <property type="entry name" value="QUINOLENE RESISTANCE PROTEIN NORA"/>
    <property type="match status" value="1"/>
</dbReference>
<evidence type="ECO:0000313" key="5">
    <source>
        <dbReference type="EMBL" id="SAI71697.1"/>
    </source>
</evidence>
<feature type="transmembrane region" description="Helical" evidence="4">
    <location>
        <begin position="227"/>
        <end position="248"/>
    </location>
</feature>
<name>A0A157RP36_9BORD</name>
<protein>
    <submittedName>
        <fullName evidence="5">Major facilitator superfamily transporter</fullName>
    </submittedName>
</protein>
<dbReference type="AlphaFoldDB" id="A0A157RP36"/>
<dbReference type="InterPro" id="IPR052714">
    <property type="entry name" value="MFS_Exporter"/>
</dbReference>
<dbReference type="Proteomes" id="UP000076825">
    <property type="component" value="Chromosome 1"/>
</dbReference>
<dbReference type="PATRIC" id="fig|123899.6.peg.2868"/>
<feature type="transmembrane region" description="Helical" evidence="4">
    <location>
        <begin position="197"/>
        <end position="221"/>
    </location>
</feature>
<dbReference type="InterPro" id="IPR036259">
    <property type="entry name" value="MFS_trans_sf"/>
</dbReference>
<reference evidence="5 6" key="1">
    <citation type="submission" date="2016-04" db="EMBL/GenBank/DDBJ databases">
        <authorList>
            <consortium name="Pathogen Informatics"/>
        </authorList>
    </citation>
    <scope>NUCLEOTIDE SEQUENCE [LARGE SCALE GENOMIC DNA]</scope>
    <source>
        <strain evidence="5 6">H044680328</strain>
    </source>
</reference>
<keyword evidence="6" id="KW-1185">Reference proteome</keyword>
<proteinExistence type="predicted"/>